<gene>
    <name evidence="2" type="ORF">UFOVP1123_52</name>
    <name evidence="3" type="ORF">UFOVP1239_98</name>
    <name evidence="4" type="ORF">UFOVP1484_56</name>
    <name evidence="5" type="ORF">UFOVP1577_62</name>
    <name evidence="1" type="ORF">UFOVP961_124</name>
</gene>
<organism evidence="2">
    <name type="scientific">uncultured Caudovirales phage</name>
    <dbReference type="NCBI Taxonomy" id="2100421"/>
    <lineage>
        <taxon>Viruses</taxon>
        <taxon>Duplodnaviria</taxon>
        <taxon>Heunggongvirae</taxon>
        <taxon>Uroviricota</taxon>
        <taxon>Caudoviricetes</taxon>
        <taxon>Peduoviridae</taxon>
        <taxon>Maltschvirus</taxon>
        <taxon>Maltschvirus maltsch</taxon>
    </lineage>
</organism>
<dbReference type="EMBL" id="LR798422">
    <property type="protein sequence ID" value="CAB5230696.1"/>
    <property type="molecule type" value="Genomic_DNA"/>
</dbReference>
<dbReference type="Pfam" id="PF23818">
    <property type="entry name" value="Phage_tail_terminator_7"/>
    <property type="match status" value="1"/>
</dbReference>
<dbReference type="EMBL" id="LR797435">
    <property type="protein sequence ID" value="CAB4215997.1"/>
    <property type="molecule type" value="Genomic_DNA"/>
</dbReference>
<proteinExistence type="predicted"/>
<dbReference type="EMBL" id="LR797079">
    <property type="protein sequence ID" value="CAB4185326.1"/>
    <property type="molecule type" value="Genomic_DNA"/>
</dbReference>
<dbReference type="EMBL" id="LR796912">
    <property type="protein sequence ID" value="CAB4175137.1"/>
    <property type="molecule type" value="Genomic_DNA"/>
</dbReference>
<dbReference type="InterPro" id="IPR056418">
    <property type="entry name" value="Phage_tail_terminator_p142"/>
</dbReference>
<protein>
    <submittedName>
        <fullName evidence="2">Uncharacterized protein</fullName>
    </submittedName>
</protein>
<sequence>MSRRTSIIKALVEKLKLLDGSNYDSNIFGNAYPKLKFWDEVNDFPSIYMSPGSEQREYMPGGFTWGYLGISLKIYTKGDTAQDKLEQLLEDIESVIDANRVLVYDDTNNYETTEILIASITTDEGLLTPFAVGEINLQVRYVVM</sequence>
<reference evidence="2" key="1">
    <citation type="submission" date="2020-05" db="EMBL/GenBank/DDBJ databases">
        <authorList>
            <person name="Chiriac C."/>
            <person name="Salcher M."/>
            <person name="Ghai R."/>
            <person name="Kavagutti S V."/>
        </authorList>
    </citation>
    <scope>NUCLEOTIDE SEQUENCE</scope>
</reference>
<evidence type="ECO:0000313" key="2">
    <source>
        <dbReference type="EMBL" id="CAB4185326.1"/>
    </source>
</evidence>
<dbReference type="EMBL" id="LR797194">
    <property type="protein sequence ID" value="CAB4193524.1"/>
    <property type="molecule type" value="Genomic_DNA"/>
</dbReference>
<evidence type="ECO:0000313" key="1">
    <source>
        <dbReference type="EMBL" id="CAB4175137.1"/>
    </source>
</evidence>
<evidence type="ECO:0000313" key="4">
    <source>
        <dbReference type="EMBL" id="CAB4215997.1"/>
    </source>
</evidence>
<accession>A0A6J5QS14</accession>
<name>A0A6J5QS14_9CAUD</name>
<evidence type="ECO:0000313" key="3">
    <source>
        <dbReference type="EMBL" id="CAB4193524.1"/>
    </source>
</evidence>
<evidence type="ECO:0000313" key="5">
    <source>
        <dbReference type="EMBL" id="CAB5230696.1"/>
    </source>
</evidence>